<gene>
    <name evidence="2" type="ORF">P4447_16295</name>
</gene>
<sequence length="421" mass="47930">IEVFTGAFTNLYYTWTEEDQQLRAFLQHDLSERLNLEAESNGVKIRIKGAVADNVQTLVFYEIEDTAKDNQYMINYDEGVSVENQYKIMNLETYPRQYPPDLKADVNNKEKNVFHGKMSLPSMTTDNGTIKLKITKLQKLIRNSSDRNRFNPSGNIGFETGGWNFEIPVTKHPSVEYALAEKTEVEGVPIRFDKLTIAPTATILQFSINNEQPEKRIEGLNVDNLEVNNKKVKADIYGSSSSDYNMNWNTFQTQFDPLFGEKPKEVNVQFKSVNLTLEDQKTIKLDASSGYPQTFEYAGSIISVDKVEVGQPTNIVISNHEIKNRAYESLQFDIVGERENEIGSMEMDSEGVLVDKNGIEYNINNLPVAYEEIDQPRYFFTVLRIGLQSNNAGKKVIPKSLKINGYNTTKYLDDVVKISLK</sequence>
<dbReference type="EMBL" id="JARMQG010000251">
    <property type="protein sequence ID" value="MED3563986.1"/>
    <property type="molecule type" value="Genomic_DNA"/>
</dbReference>
<accession>A0ABU6NCN5</accession>
<name>A0ABU6NCN5_9BACI</name>
<keyword evidence="3" id="KW-1185">Reference proteome</keyword>
<reference evidence="2 3" key="1">
    <citation type="submission" date="2023-03" db="EMBL/GenBank/DDBJ databases">
        <title>Bacillus Genome Sequencing.</title>
        <authorList>
            <person name="Dunlap C."/>
        </authorList>
    </citation>
    <scope>NUCLEOTIDE SEQUENCE [LARGE SCALE GENOMIC DNA]</scope>
    <source>
        <strain evidence="2 3">B-14544</strain>
    </source>
</reference>
<dbReference type="Proteomes" id="UP001330749">
    <property type="component" value="Unassembled WGS sequence"/>
</dbReference>
<protein>
    <submittedName>
        <fullName evidence="2">DUF4179 domain-containing protein</fullName>
    </submittedName>
</protein>
<evidence type="ECO:0000313" key="2">
    <source>
        <dbReference type="EMBL" id="MED3563986.1"/>
    </source>
</evidence>
<dbReference type="InterPro" id="IPR025436">
    <property type="entry name" value="DUF4179"/>
</dbReference>
<evidence type="ECO:0000313" key="3">
    <source>
        <dbReference type="Proteomes" id="UP001330749"/>
    </source>
</evidence>
<feature type="domain" description="DUF4179" evidence="1">
    <location>
        <begin position="12"/>
        <end position="65"/>
    </location>
</feature>
<feature type="non-terminal residue" evidence="2">
    <location>
        <position position="1"/>
    </location>
</feature>
<dbReference type="RefSeq" id="WP_327969093.1">
    <property type="nucleotide sequence ID" value="NZ_JARMQG010000251.1"/>
</dbReference>
<comment type="caution">
    <text evidence="2">The sequence shown here is derived from an EMBL/GenBank/DDBJ whole genome shotgun (WGS) entry which is preliminary data.</text>
</comment>
<evidence type="ECO:0000259" key="1">
    <source>
        <dbReference type="Pfam" id="PF13786"/>
    </source>
</evidence>
<dbReference type="Gene3D" id="2.60.40.1630">
    <property type="entry name" value="bacillus anthracis domain"/>
    <property type="match status" value="1"/>
</dbReference>
<proteinExistence type="predicted"/>
<dbReference type="Pfam" id="PF13786">
    <property type="entry name" value="DUF4179"/>
    <property type="match status" value="1"/>
</dbReference>
<organism evidence="2 3">
    <name type="scientific">Bacillus xiapuensis</name>
    <dbReference type="NCBI Taxonomy" id="2014075"/>
    <lineage>
        <taxon>Bacteria</taxon>
        <taxon>Bacillati</taxon>
        <taxon>Bacillota</taxon>
        <taxon>Bacilli</taxon>
        <taxon>Bacillales</taxon>
        <taxon>Bacillaceae</taxon>
        <taxon>Bacillus</taxon>
    </lineage>
</organism>